<dbReference type="Proteomes" id="UP000077755">
    <property type="component" value="Chromosome 1"/>
</dbReference>
<proteinExistence type="predicted"/>
<name>A0AAF0W816_DAUCS</name>
<reference evidence="1" key="1">
    <citation type="journal article" date="2016" name="Nat. Genet.">
        <title>A high-quality carrot genome assembly provides new insights into carotenoid accumulation and asterid genome evolution.</title>
        <authorList>
            <person name="Iorizzo M."/>
            <person name="Ellison S."/>
            <person name="Senalik D."/>
            <person name="Zeng P."/>
            <person name="Satapoomin P."/>
            <person name="Huang J."/>
            <person name="Bowman M."/>
            <person name="Iovene M."/>
            <person name="Sanseverino W."/>
            <person name="Cavagnaro P."/>
            <person name="Yildiz M."/>
            <person name="Macko-Podgorni A."/>
            <person name="Moranska E."/>
            <person name="Grzebelus E."/>
            <person name="Grzebelus D."/>
            <person name="Ashrafi H."/>
            <person name="Zheng Z."/>
            <person name="Cheng S."/>
            <person name="Spooner D."/>
            <person name="Van Deynze A."/>
            <person name="Simon P."/>
        </authorList>
    </citation>
    <scope>NUCLEOTIDE SEQUENCE</scope>
    <source>
        <tissue evidence="1">Leaf</tissue>
    </source>
</reference>
<evidence type="ECO:0000313" key="2">
    <source>
        <dbReference type="Proteomes" id="UP000077755"/>
    </source>
</evidence>
<protein>
    <submittedName>
        <fullName evidence="1">Uncharacterized protein</fullName>
    </submittedName>
</protein>
<organism evidence="1 2">
    <name type="scientific">Daucus carota subsp. sativus</name>
    <name type="common">Carrot</name>
    <dbReference type="NCBI Taxonomy" id="79200"/>
    <lineage>
        <taxon>Eukaryota</taxon>
        <taxon>Viridiplantae</taxon>
        <taxon>Streptophyta</taxon>
        <taxon>Embryophyta</taxon>
        <taxon>Tracheophyta</taxon>
        <taxon>Spermatophyta</taxon>
        <taxon>Magnoliopsida</taxon>
        <taxon>eudicotyledons</taxon>
        <taxon>Gunneridae</taxon>
        <taxon>Pentapetalae</taxon>
        <taxon>asterids</taxon>
        <taxon>campanulids</taxon>
        <taxon>Apiales</taxon>
        <taxon>Apiaceae</taxon>
        <taxon>Apioideae</taxon>
        <taxon>Scandiceae</taxon>
        <taxon>Daucinae</taxon>
        <taxon>Daucus</taxon>
        <taxon>Daucus sect. Daucus</taxon>
    </lineage>
</organism>
<reference evidence="1" key="2">
    <citation type="submission" date="2022-03" db="EMBL/GenBank/DDBJ databases">
        <title>Draft title - Genomic analysis of global carrot germplasm unveils the trajectory of domestication and the origin of high carotenoid orange carrot.</title>
        <authorList>
            <person name="Iorizzo M."/>
            <person name="Ellison S."/>
            <person name="Senalik D."/>
            <person name="Macko-Podgorni A."/>
            <person name="Grzebelus D."/>
            <person name="Bostan H."/>
            <person name="Rolling W."/>
            <person name="Curaba J."/>
            <person name="Simon P."/>
        </authorList>
    </citation>
    <scope>NUCLEOTIDE SEQUENCE</scope>
    <source>
        <tissue evidence="1">Leaf</tissue>
    </source>
</reference>
<accession>A0AAF0W816</accession>
<dbReference type="AlphaFoldDB" id="A0AAF0W816"/>
<keyword evidence="2" id="KW-1185">Reference proteome</keyword>
<sequence length="92" mass="10488">MPAYVLLIIRFSRHISRYHRGGYRGDFFSVFGFCCLHGQWMVVVSIPLGALSPFPADSHVVVREIRTPPQPIIEAWNWIFDLVAGGLIDFQV</sequence>
<evidence type="ECO:0000313" key="1">
    <source>
        <dbReference type="EMBL" id="WOG83388.1"/>
    </source>
</evidence>
<gene>
    <name evidence="1" type="ORF">DCAR_0102563</name>
</gene>
<dbReference type="EMBL" id="CP093343">
    <property type="protein sequence ID" value="WOG83388.1"/>
    <property type="molecule type" value="Genomic_DNA"/>
</dbReference>